<accession>A0A914Y867</accession>
<name>A0A914Y867_9BILA</name>
<dbReference type="Proteomes" id="UP000887577">
    <property type="component" value="Unplaced"/>
</dbReference>
<evidence type="ECO:0000313" key="2">
    <source>
        <dbReference type="WBParaSite" id="PSU_v2.g13791.t1"/>
    </source>
</evidence>
<dbReference type="AlphaFoldDB" id="A0A914Y867"/>
<dbReference type="WBParaSite" id="PSU_v2.g13791.t1">
    <property type="protein sequence ID" value="PSU_v2.g13791.t1"/>
    <property type="gene ID" value="PSU_v2.g13791"/>
</dbReference>
<proteinExistence type="predicted"/>
<sequence>MKVNLNIEWIVKNAANGVLKCPQTVLVNSQNLLKTGSSAKIVKSHLEVKHAMSSILKKLANGENYA</sequence>
<protein>
    <submittedName>
        <fullName evidence="2">Uncharacterized protein</fullName>
    </submittedName>
</protein>
<organism evidence="1 2">
    <name type="scientific">Panagrolaimus superbus</name>
    <dbReference type="NCBI Taxonomy" id="310955"/>
    <lineage>
        <taxon>Eukaryota</taxon>
        <taxon>Metazoa</taxon>
        <taxon>Ecdysozoa</taxon>
        <taxon>Nematoda</taxon>
        <taxon>Chromadorea</taxon>
        <taxon>Rhabditida</taxon>
        <taxon>Tylenchina</taxon>
        <taxon>Panagrolaimomorpha</taxon>
        <taxon>Panagrolaimoidea</taxon>
        <taxon>Panagrolaimidae</taxon>
        <taxon>Panagrolaimus</taxon>
    </lineage>
</organism>
<evidence type="ECO:0000313" key="1">
    <source>
        <dbReference type="Proteomes" id="UP000887577"/>
    </source>
</evidence>
<keyword evidence="1" id="KW-1185">Reference proteome</keyword>
<reference evidence="2" key="1">
    <citation type="submission" date="2022-11" db="UniProtKB">
        <authorList>
            <consortium name="WormBaseParasite"/>
        </authorList>
    </citation>
    <scope>IDENTIFICATION</scope>
</reference>